<dbReference type="Proteomes" id="UP001597187">
    <property type="component" value="Unassembled WGS sequence"/>
</dbReference>
<evidence type="ECO:0000313" key="3">
    <source>
        <dbReference type="Proteomes" id="UP001597187"/>
    </source>
</evidence>
<evidence type="ECO:0000313" key="2">
    <source>
        <dbReference type="EMBL" id="MFD1515366.1"/>
    </source>
</evidence>
<dbReference type="AlphaFoldDB" id="A0ABD6AZW2"/>
<dbReference type="InterPro" id="IPR055768">
    <property type="entry name" value="DUF7344"/>
</dbReference>
<dbReference type="Gene3D" id="1.10.10.10">
    <property type="entry name" value="Winged helix-like DNA-binding domain superfamily/Winged helix DNA-binding domain"/>
    <property type="match status" value="1"/>
</dbReference>
<dbReference type="InterPro" id="IPR036388">
    <property type="entry name" value="WH-like_DNA-bd_sf"/>
</dbReference>
<sequence length="125" mass="13758">MTRGDTLHDVRPTDVDEPLAVDEVHRVLADRCRRAVLADLAARFHPVPLYDLTHRVAATVADGPPTDATYREVRAALEHDHLPTLEAAGLVQRTPVRVELTATGLHVERLQRAFTASLRAALDDA</sequence>
<reference evidence="2 3" key="1">
    <citation type="journal article" date="2019" name="Int. J. Syst. Evol. Microbiol.">
        <title>The Global Catalogue of Microorganisms (GCM) 10K type strain sequencing project: providing services to taxonomists for standard genome sequencing and annotation.</title>
        <authorList>
            <consortium name="The Broad Institute Genomics Platform"/>
            <consortium name="The Broad Institute Genome Sequencing Center for Infectious Disease"/>
            <person name="Wu L."/>
            <person name="Ma J."/>
        </authorList>
    </citation>
    <scope>NUCLEOTIDE SEQUENCE [LARGE SCALE GENOMIC DNA]</scope>
    <source>
        <strain evidence="2 3">CGMCC 1.12563</strain>
    </source>
</reference>
<feature type="domain" description="DUF7344" evidence="1">
    <location>
        <begin position="25"/>
        <end position="92"/>
    </location>
</feature>
<dbReference type="EMBL" id="JBHUDC010000008">
    <property type="protein sequence ID" value="MFD1515366.1"/>
    <property type="molecule type" value="Genomic_DNA"/>
</dbReference>
<evidence type="ECO:0000259" key="1">
    <source>
        <dbReference type="Pfam" id="PF24035"/>
    </source>
</evidence>
<organism evidence="2 3">
    <name type="scientific">Halomarina rubra</name>
    <dbReference type="NCBI Taxonomy" id="2071873"/>
    <lineage>
        <taxon>Archaea</taxon>
        <taxon>Methanobacteriati</taxon>
        <taxon>Methanobacteriota</taxon>
        <taxon>Stenosarchaea group</taxon>
        <taxon>Halobacteria</taxon>
        <taxon>Halobacteriales</taxon>
        <taxon>Natronomonadaceae</taxon>
        <taxon>Halomarina</taxon>
    </lineage>
</organism>
<keyword evidence="3" id="KW-1185">Reference proteome</keyword>
<dbReference type="Pfam" id="PF24035">
    <property type="entry name" value="DUF7344"/>
    <property type="match status" value="1"/>
</dbReference>
<accession>A0ABD6AZW2</accession>
<gene>
    <name evidence="2" type="ORF">ACFSBT_18965</name>
</gene>
<dbReference type="RefSeq" id="WP_250875286.1">
    <property type="nucleotide sequence ID" value="NZ_JALXFV010000008.1"/>
</dbReference>
<proteinExistence type="predicted"/>
<comment type="caution">
    <text evidence="2">The sequence shown here is derived from an EMBL/GenBank/DDBJ whole genome shotgun (WGS) entry which is preliminary data.</text>
</comment>
<protein>
    <recommendedName>
        <fullName evidence="1">DUF7344 domain-containing protein</fullName>
    </recommendedName>
</protein>
<name>A0ABD6AZW2_9EURY</name>